<keyword evidence="2" id="KW-1185">Reference proteome</keyword>
<evidence type="ECO:0000313" key="1">
    <source>
        <dbReference type="EMBL" id="KAI0048623.1"/>
    </source>
</evidence>
<accession>A0ACB8RYL2</accession>
<sequence length="373" mass="40330">MAKRDDVLAGFPPKISIDIPPAYQTDAKSPSATGSSPSTARSPAQGCQSPGRRRKSKNIRATVHDFLRECLTQQSPWSEEQCRAMLAQCAELCKGSKLDVSELIQEPFIEGRVLVYWAILKRSWQEGASSSDPAAADGLTMALLAESERTGIAPQTIEDVRHACVALSDDALFQRVRRRFHAFSPTLSGAEKMLLRSNGVSTDFVDTAYVVEGLGDGTTFSASLELPLFQLRMRVVKKLSVEFIANGRLWRLALDVDKGGVWRATLGIAAHSQKAYIDVVLSVKEVSPEANPSQCTPVAGSRYVSIALKSLLSPLVAGYKREVTQRLDATTMAAALQAKSTTYIDASGTLKAKLAGRVQSRKPPSEGDGCIIC</sequence>
<protein>
    <submittedName>
        <fullName evidence="1">Uncharacterized protein</fullName>
    </submittedName>
</protein>
<gene>
    <name evidence="1" type="ORF">FA95DRAFT_1025259</name>
</gene>
<proteinExistence type="predicted"/>
<reference evidence="1" key="2">
    <citation type="journal article" date="2022" name="New Phytol.">
        <title>Evolutionary transition to the ectomycorrhizal habit in the genomes of a hyperdiverse lineage of mushroom-forming fungi.</title>
        <authorList>
            <person name="Looney B."/>
            <person name="Miyauchi S."/>
            <person name="Morin E."/>
            <person name="Drula E."/>
            <person name="Courty P.E."/>
            <person name="Kohler A."/>
            <person name="Kuo A."/>
            <person name="LaButti K."/>
            <person name="Pangilinan J."/>
            <person name="Lipzen A."/>
            <person name="Riley R."/>
            <person name="Andreopoulos W."/>
            <person name="He G."/>
            <person name="Johnson J."/>
            <person name="Nolan M."/>
            <person name="Tritt A."/>
            <person name="Barry K.W."/>
            <person name="Grigoriev I.V."/>
            <person name="Nagy L.G."/>
            <person name="Hibbett D."/>
            <person name="Henrissat B."/>
            <person name="Matheny P.B."/>
            <person name="Labbe J."/>
            <person name="Martin F.M."/>
        </authorList>
    </citation>
    <scope>NUCLEOTIDE SEQUENCE</scope>
    <source>
        <strain evidence="1">FP105234-sp</strain>
    </source>
</reference>
<dbReference type="EMBL" id="MU275884">
    <property type="protein sequence ID" value="KAI0048623.1"/>
    <property type="molecule type" value="Genomic_DNA"/>
</dbReference>
<dbReference type="Proteomes" id="UP000814033">
    <property type="component" value="Unassembled WGS sequence"/>
</dbReference>
<organism evidence="1 2">
    <name type="scientific">Auriscalpium vulgare</name>
    <dbReference type="NCBI Taxonomy" id="40419"/>
    <lineage>
        <taxon>Eukaryota</taxon>
        <taxon>Fungi</taxon>
        <taxon>Dikarya</taxon>
        <taxon>Basidiomycota</taxon>
        <taxon>Agaricomycotina</taxon>
        <taxon>Agaricomycetes</taxon>
        <taxon>Russulales</taxon>
        <taxon>Auriscalpiaceae</taxon>
        <taxon>Auriscalpium</taxon>
    </lineage>
</organism>
<comment type="caution">
    <text evidence="1">The sequence shown here is derived from an EMBL/GenBank/DDBJ whole genome shotgun (WGS) entry which is preliminary data.</text>
</comment>
<reference evidence="1" key="1">
    <citation type="submission" date="2021-02" db="EMBL/GenBank/DDBJ databases">
        <authorList>
            <consortium name="DOE Joint Genome Institute"/>
            <person name="Ahrendt S."/>
            <person name="Looney B.P."/>
            <person name="Miyauchi S."/>
            <person name="Morin E."/>
            <person name="Drula E."/>
            <person name="Courty P.E."/>
            <person name="Chicoki N."/>
            <person name="Fauchery L."/>
            <person name="Kohler A."/>
            <person name="Kuo A."/>
            <person name="Labutti K."/>
            <person name="Pangilinan J."/>
            <person name="Lipzen A."/>
            <person name="Riley R."/>
            <person name="Andreopoulos W."/>
            <person name="He G."/>
            <person name="Johnson J."/>
            <person name="Barry K.W."/>
            <person name="Grigoriev I.V."/>
            <person name="Nagy L."/>
            <person name="Hibbett D."/>
            <person name="Henrissat B."/>
            <person name="Matheny P.B."/>
            <person name="Labbe J."/>
            <person name="Martin F."/>
        </authorList>
    </citation>
    <scope>NUCLEOTIDE SEQUENCE</scope>
    <source>
        <strain evidence="1">FP105234-sp</strain>
    </source>
</reference>
<evidence type="ECO:0000313" key="2">
    <source>
        <dbReference type="Proteomes" id="UP000814033"/>
    </source>
</evidence>
<name>A0ACB8RYL2_9AGAM</name>